<dbReference type="PANTHER" id="PTHR30069">
    <property type="entry name" value="TONB-DEPENDENT OUTER MEMBRANE RECEPTOR"/>
    <property type="match status" value="1"/>
</dbReference>
<dbReference type="CDD" id="cd01347">
    <property type="entry name" value="ligand_gated_channel"/>
    <property type="match status" value="1"/>
</dbReference>
<evidence type="ECO:0000256" key="7">
    <source>
        <dbReference type="ARBA" id="ARBA00023077"/>
    </source>
</evidence>
<evidence type="ECO:0000256" key="9">
    <source>
        <dbReference type="ARBA" id="ARBA00023237"/>
    </source>
</evidence>
<dbReference type="InterPro" id="IPR012910">
    <property type="entry name" value="Plug_dom"/>
</dbReference>
<dbReference type="Gene3D" id="2.170.130.10">
    <property type="entry name" value="TonB-dependent receptor, plug domain"/>
    <property type="match status" value="1"/>
</dbReference>
<organism evidence="14 15">
    <name type="scientific">Sphingomonas psychrolutea</name>
    <dbReference type="NCBI Taxonomy" id="1259676"/>
    <lineage>
        <taxon>Bacteria</taxon>
        <taxon>Pseudomonadati</taxon>
        <taxon>Pseudomonadota</taxon>
        <taxon>Alphaproteobacteria</taxon>
        <taxon>Sphingomonadales</taxon>
        <taxon>Sphingomonadaceae</taxon>
        <taxon>Sphingomonas</taxon>
    </lineage>
</organism>
<evidence type="ECO:0000256" key="10">
    <source>
        <dbReference type="PROSITE-ProRule" id="PRU01360"/>
    </source>
</evidence>
<keyword evidence="3 10" id="KW-1134">Transmembrane beta strand</keyword>
<gene>
    <name evidence="14" type="ORF">GCM10011395_29860</name>
</gene>
<comment type="similarity">
    <text evidence="10 11">Belongs to the TonB-dependent receptor family.</text>
</comment>
<sequence>MLALGFAGAAQAQTTPPVTQDDSSANDMVVADSRIEPDIVVAARVPQYSYQVGQAVTVLTRAEIERRQTIVLSDLLATTPGVTVTRNGGIGTITAVRIRGAEGEQTLTIIDGIRVNDPSSPGGAFDFGTLLAGSIDRIEILRGPNSVPWGSQAIGGVVNIVTATPSQGAQARGQIEYGAHNSLYANAGLSGGTGALTAAFNGGYLRTDGISAAANGTERDGFRQYGATGKVGVELAPGIGIDLRGYYADSRTQYDSAFPPPNYVVSDSPAYSTAKEAYGYAGAHANLFDDRFRNRVAFTIADIKRDNFDAPNTPVSFFSRGRTERFEYQGDFKVIDQLRIVGGAEHEDSRFNDGSTFAATGITSAYGEAIVNPVRQLTITGGVRHDDHRTFGGHTTFGADAALALDTGTTLRASYGEGFKAPTLYQLYSFYGTRSLVPETARSYDVGIQQRLLGNQVSASVTYFHRDTKNQIDFDLGTFTYQNIAQTRAEGVEVELALRPVEALTVTGNYSYIDAKNRSTGTNFGRDLARRPKQTLSVSADYRFAFGLSVGGTVSHVGDSFDNAGNTVRLDGYVLAGFRAEMAIGHRLSVYGRIDNAFNEKYQTVANYGTDGRAAFGGIRVKLD</sequence>
<evidence type="ECO:0000313" key="14">
    <source>
        <dbReference type="EMBL" id="GGA57455.1"/>
    </source>
</evidence>
<dbReference type="Proteomes" id="UP000618591">
    <property type="component" value="Unassembled WGS sequence"/>
</dbReference>
<keyword evidence="9 10" id="KW-0998">Cell outer membrane</keyword>
<dbReference type="PANTHER" id="PTHR30069:SF53">
    <property type="entry name" value="COLICIN I RECEPTOR-RELATED"/>
    <property type="match status" value="1"/>
</dbReference>
<proteinExistence type="inferred from homology"/>
<feature type="domain" description="TonB-dependent receptor-like beta-barrel" evidence="12">
    <location>
        <begin position="191"/>
        <end position="596"/>
    </location>
</feature>
<reference evidence="15" key="1">
    <citation type="journal article" date="2019" name="Int. J. Syst. Evol. Microbiol.">
        <title>The Global Catalogue of Microorganisms (GCM) 10K type strain sequencing project: providing services to taxonomists for standard genome sequencing and annotation.</title>
        <authorList>
            <consortium name="The Broad Institute Genomics Platform"/>
            <consortium name="The Broad Institute Genome Sequencing Center for Infectious Disease"/>
            <person name="Wu L."/>
            <person name="Ma J."/>
        </authorList>
    </citation>
    <scope>NUCLEOTIDE SEQUENCE [LARGE SCALE GENOMIC DNA]</scope>
    <source>
        <strain evidence="15">CGMCC 1.10106</strain>
    </source>
</reference>
<keyword evidence="15" id="KW-1185">Reference proteome</keyword>
<keyword evidence="7 11" id="KW-0798">TonB box</keyword>
<evidence type="ECO:0000259" key="12">
    <source>
        <dbReference type="Pfam" id="PF00593"/>
    </source>
</evidence>
<evidence type="ECO:0000256" key="6">
    <source>
        <dbReference type="ARBA" id="ARBA00023065"/>
    </source>
</evidence>
<keyword evidence="14" id="KW-0675">Receptor</keyword>
<keyword evidence="2 10" id="KW-0813">Transport</keyword>
<dbReference type="EMBL" id="BMDW01000022">
    <property type="protein sequence ID" value="GGA57455.1"/>
    <property type="molecule type" value="Genomic_DNA"/>
</dbReference>
<dbReference type="Pfam" id="PF07715">
    <property type="entry name" value="Plug"/>
    <property type="match status" value="1"/>
</dbReference>
<comment type="subcellular location">
    <subcellularLocation>
        <location evidence="1 10">Cell outer membrane</location>
        <topology evidence="1 10">Multi-pass membrane protein</topology>
    </subcellularLocation>
</comment>
<dbReference type="Gene3D" id="2.40.170.20">
    <property type="entry name" value="TonB-dependent receptor, beta-barrel domain"/>
    <property type="match status" value="1"/>
</dbReference>
<keyword evidence="6" id="KW-0406">Ion transport</keyword>
<dbReference type="PROSITE" id="PS52016">
    <property type="entry name" value="TONB_DEPENDENT_REC_3"/>
    <property type="match status" value="1"/>
</dbReference>
<evidence type="ECO:0000256" key="3">
    <source>
        <dbReference type="ARBA" id="ARBA00022452"/>
    </source>
</evidence>
<evidence type="ECO:0000259" key="13">
    <source>
        <dbReference type="Pfam" id="PF07715"/>
    </source>
</evidence>
<keyword evidence="8 10" id="KW-0472">Membrane</keyword>
<dbReference type="InterPro" id="IPR039426">
    <property type="entry name" value="TonB-dep_rcpt-like"/>
</dbReference>
<accession>A0ABQ1H4T2</accession>
<evidence type="ECO:0000256" key="11">
    <source>
        <dbReference type="RuleBase" id="RU003357"/>
    </source>
</evidence>
<dbReference type="SUPFAM" id="SSF56935">
    <property type="entry name" value="Porins"/>
    <property type="match status" value="1"/>
</dbReference>
<comment type="caution">
    <text evidence="14">The sequence shown here is derived from an EMBL/GenBank/DDBJ whole genome shotgun (WGS) entry which is preliminary data.</text>
</comment>
<evidence type="ECO:0000256" key="1">
    <source>
        <dbReference type="ARBA" id="ARBA00004571"/>
    </source>
</evidence>
<evidence type="ECO:0000256" key="4">
    <source>
        <dbReference type="ARBA" id="ARBA00022692"/>
    </source>
</evidence>
<evidence type="ECO:0000256" key="5">
    <source>
        <dbReference type="ARBA" id="ARBA00022729"/>
    </source>
</evidence>
<dbReference type="Pfam" id="PF00593">
    <property type="entry name" value="TonB_dep_Rec_b-barrel"/>
    <property type="match status" value="1"/>
</dbReference>
<keyword evidence="4 10" id="KW-0812">Transmembrane</keyword>
<dbReference type="InterPro" id="IPR037066">
    <property type="entry name" value="Plug_dom_sf"/>
</dbReference>
<evidence type="ECO:0000256" key="2">
    <source>
        <dbReference type="ARBA" id="ARBA00022448"/>
    </source>
</evidence>
<keyword evidence="5" id="KW-0732">Signal</keyword>
<name>A0ABQ1H4T2_9SPHN</name>
<evidence type="ECO:0000256" key="8">
    <source>
        <dbReference type="ARBA" id="ARBA00023136"/>
    </source>
</evidence>
<dbReference type="InterPro" id="IPR000531">
    <property type="entry name" value="Beta-barrel_TonB"/>
</dbReference>
<evidence type="ECO:0000313" key="15">
    <source>
        <dbReference type="Proteomes" id="UP000618591"/>
    </source>
</evidence>
<protein>
    <submittedName>
        <fullName evidence="14">TonB-dependent receptor</fullName>
    </submittedName>
</protein>
<feature type="domain" description="TonB-dependent receptor plug" evidence="13">
    <location>
        <begin position="51"/>
        <end position="157"/>
    </location>
</feature>
<dbReference type="InterPro" id="IPR036942">
    <property type="entry name" value="Beta-barrel_TonB_sf"/>
</dbReference>